<name>A0A2H3BTJ5_9AGAR</name>
<sequence>MDHAREDSASGATAAFVFDTPTITGGAKSGDEVTLASGSLGHFGCYLGGTLASELGILGDGKGTACLVITGKRFPLGTNDGMRLNAGNFWRAASIELFTTHREQVQLGEQGTLYQDWLNDCLHAVVK</sequence>
<protein>
    <submittedName>
        <fullName evidence="1">Uncharacterized protein</fullName>
    </submittedName>
</protein>
<evidence type="ECO:0000313" key="1">
    <source>
        <dbReference type="EMBL" id="PBK67203.1"/>
    </source>
</evidence>
<dbReference type="EMBL" id="KZ293437">
    <property type="protein sequence ID" value="PBK67203.1"/>
    <property type="molecule type" value="Genomic_DNA"/>
</dbReference>
<accession>A0A2H3BTJ5</accession>
<proteinExistence type="predicted"/>
<reference evidence="2" key="1">
    <citation type="journal article" date="2017" name="Nat. Ecol. Evol.">
        <title>Genome expansion and lineage-specific genetic innovations in the forest pathogenic fungi Armillaria.</title>
        <authorList>
            <person name="Sipos G."/>
            <person name="Prasanna A.N."/>
            <person name="Walter M.C."/>
            <person name="O'Connor E."/>
            <person name="Balint B."/>
            <person name="Krizsan K."/>
            <person name="Kiss B."/>
            <person name="Hess J."/>
            <person name="Varga T."/>
            <person name="Slot J."/>
            <person name="Riley R."/>
            <person name="Boka B."/>
            <person name="Rigling D."/>
            <person name="Barry K."/>
            <person name="Lee J."/>
            <person name="Mihaltcheva S."/>
            <person name="LaButti K."/>
            <person name="Lipzen A."/>
            <person name="Waldron R."/>
            <person name="Moloney N.M."/>
            <person name="Sperisen C."/>
            <person name="Kredics L."/>
            <person name="Vagvoelgyi C."/>
            <person name="Patrignani A."/>
            <person name="Fitzpatrick D."/>
            <person name="Nagy I."/>
            <person name="Doyle S."/>
            <person name="Anderson J.B."/>
            <person name="Grigoriev I.V."/>
            <person name="Gueldener U."/>
            <person name="Muensterkoetter M."/>
            <person name="Nagy L.G."/>
        </authorList>
    </citation>
    <scope>NUCLEOTIDE SEQUENCE [LARGE SCALE GENOMIC DNA]</scope>
    <source>
        <strain evidence="2">28-4</strain>
    </source>
</reference>
<dbReference type="AlphaFoldDB" id="A0A2H3BTJ5"/>
<dbReference type="Proteomes" id="UP000218334">
    <property type="component" value="Unassembled WGS sequence"/>
</dbReference>
<evidence type="ECO:0000313" key="2">
    <source>
        <dbReference type="Proteomes" id="UP000218334"/>
    </source>
</evidence>
<keyword evidence="2" id="KW-1185">Reference proteome</keyword>
<organism evidence="1 2">
    <name type="scientific">Armillaria solidipes</name>
    <dbReference type="NCBI Taxonomy" id="1076256"/>
    <lineage>
        <taxon>Eukaryota</taxon>
        <taxon>Fungi</taxon>
        <taxon>Dikarya</taxon>
        <taxon>Basidiomycota</taxon>
        <taxon>Agaricomycotina</taxon>
        <taxon>Agaricomycetes</taxon>
        <taxon>Agaricomycetidae</taxon>
        <taxon>Agaricales</taxon>
        <taxon>Marasmiineae</taxon>
        <taxon>Physalacriaceae</taxon>
        <taxon>Armillaria</taxon>
    </lineage>
</organism>
<gene>
    <name evidence="1" type="ORF">ARMSODRAFT_976902</name>
</gene>